<accession>A0A0R3LGZ3</accession>
<dbReference type="SUPFAM" id="SSF143081">
    <property type="entry name" value="BB1717-like"/>
    <property type="match status" value="1"/>
</dbReference>
<dbReference type="Gene3D" id="3.90.1680.10">
    <property type="entry name" value="SOS response associated peptidase-like"/>
    <property type="match status" value="1"/>
</dbReference>
<proteinExistence type="predicted"/>
<dbReference type="STRING" id="280332.CQ12_16680"/>
<dbReference type="AlphaFoldDB" id="A0A0R3LGZ3"/>
<dbReference type="OrthoDB" id="9782620at2"/>
<evidence type="ECO:0008006" key="3">
    <source>
        <dbReference type="Google" id="ProtNLM"/>
    </source>
</evidence>
<sequence length="72" mass="7968">MPNELVAPYHDRMPVVVDDPENWLDPDTSLDDADPLPPEAFVVRVVNRAVNQVGEKDLNTIGPKTSSLTLRS</sequence>
<protein>
    <recommendedName>
        <fullName evidence="3">Abasic site processing protein</fullName>
    </recommendedName>
</protein>
<reference evidence="1 2" key="1">
    <citation type="submission" date="2014-03" db="EMBL/GenBank/DDBJ databases">
        <title>Bradyrhizobium valentinum sp. nov., isolated from effective nodules of Lupinus mariae-josephae, a lupine endemic of basic-lime soils in Eastern Spain.</title>
        <authorList>
            <person name="Duran D."/>
            <person name="Rey L."/>
            <person name="Navarro A."/>
            <person name="Busquets A."/>
            <person name="Imperial J."/>
            <person name="Ruiz-Argueso T."/>
        </authorList>
    </citation>
    <scope>NUCLEOTIDE SEQUENCE [LARGE SCALE GENOMIC DNA]</scope>
    <source>
        <strain evidence="1 2">PAC68</strain>
    </source>
</reference>
<comment type="caution">
    <text evidence="1">The sequence shown here is derived from an EMBL/GenBank/DDBJ whole genome shotgun (WGS) entry which is preliminary data.</text>
</comment>
<keyword evidence="2" id="KW-1185">Reference proteome</keyword>
<gene>
    <name evidence="1" type="ORF">CQ12_16680</name>
</gene>
<dbReference type="InterPro" id="IPR036590">
    <property type="entry name" value="SRAP-like"/>
</dbReference>
<name>A0A0R3LGZ3_9BRAD</name>
<organism evidence="1 2">
    <name type="scientific">Bradyrhizobium jicamae</name>
    <dbReference type="NCBI Taxonomy" id="280332"/>
    <lineage>
        <taxon>Bacteria</taxon>
        <taxon>Pseudomonadati</taxon>
        <taxon>Pseudomonadota</taxon>
        <taxon>Alphaproteobacteria</taxon>
        <taxon>Hyphomicrobiales</taxon>
        <taxon>Nitrobacteraceae</taxon>
        <taxon>Bradyrhizobium</taxon>
    </lineage>
</organism>
<evidence type="ECO:0000313" key="1">
    <source>
        <dbReference type="EMBL" id="KRR06462.1"/>
    </source>
</evidence>
<dbReference type="Proteomes" id="UP000050863">
    <property type="component" value="Unassembled WGS sequence"/>
</dbReference>
<dbReference type="EMBL" id="LLXZ01000113">
    <property type="protein sequence ID" value="KRR06462.1"/>
    <property type="molecule type" value="Genomic_DNA"/>
</dbReference>
<evidence type="ECO:0000313" key="2">
    <source>
        <dbReference type="Proteomes" id="UP000050863"/>
    </source>
</evidence>